<dbReference type="EMBL" id="LAZR01065792">
    <property type="protein sequence ID" value="KKK54843.1"/>
    <property type="molecule type" value="Genomic_DNA"/>
</dbReference>
<name>A0A0F8WE65_9ZZZZ</name>
<accession>A0A0F8WE65</accession>
<reference evidence="1" key="1">
    <citation type="journal article" date="2015" name="Nature">
        <title>Complex archaea that bridge the gap between prokaryotes and eukaryotes.</title>
        <authorList>
            <person name="Spang A."/>
            <person name="Saw J.H."/>
            <person name="Jorgensen S.L."/>
            <person name="Zaremba-Niedzwiedzka K."/>
            <person name="Martijn J."/>
            <person name="Lind A.E."/>
            <person name="van Eijk R."/>
            <person name="Schleper C."/>
            <person name="Guy L."/>
            <person name="Ettema T.J."/>
        </authorList>
    </citation>
    <scope>NUCLEOTIDE SEQUENCE</scope>
</reference>
<comment type="caution">
    <text evidence="1">The sequence shown here is derived from an EMBL/GenBank/DDBJ whole genome shotgun (WGS) entry which is preliminary data.</text>
</comment>
<gene>
    <name evidence="1" type="ORF">LCGC14_3080600</name>
</gene>
<feature type="non-terminal residue" evidence="1">
    <location>
        <position position="1"/>
    </location>
</feature>
<protein>
    <submittedName>
        <fullName evidence="1">Uncharacterized protein</fullName>
    </submittedName>
</protein>
<proteinExistence type="predicted"/>
<organism evidence="1">
    <name type="scientific">marine sediment metagenome</name>
    <dbReference type="NCBI Taxonomy" id="412755"/>
    <lineage>
        <taxon>unclassified sequences</taxon>
        <taxon>metagenomes</taxon>
        <taxon>ecological metagenomes</taxon>
    </lineage>
</organism>
<dbReference type="AlphaFoldDB" id="A0A0F8WE65"/>
<evidence type="ECO:0000313" key="1">
    <source>
        <dbReference type="EMBL" id="KKK54843.1"/>
    </source>
</evidence>
<sequence length="128" mass="14340">GPSVDIRTKVVKGIAHAKMEKFLEKFRRRNVGTSQRLDGIEDITSEMVDLRKRIDKLLGSDANIAPAKSRARATKIFKELDIKAIRIKDDAGTFGRTVDTVLIMDPDLIKKTEMLTAFDREKALGAIQ</sequence>